<dbReference type="PANTHER" id="PTHR14882">
    <property type="entry name" value="COILED-COIL DOMAIN-CONTAINING 74A"/>
    <property type="match status" value="1"/>
</dbReference>
<reference evidence="5" key="1">
    <citation type="submission" date="2020-11" db="EMBL/GenBank/DDBJ databases">
        <authorList>
            <person name="Tran Van P."/>
        </authorList>
    </citation>
    <scope>NUCLEOTIDE SEQUENCE</scope>
</reference>
<dbReference type="InterPro" id="IPR040370">
    <property type="entry name" value="CCDC74A/CCDC74B/CCDC92"/>
</dbReference>
<feature type="domain" description="CCDC92/74 N-terminal" evidence="4">
    <location>
        <begin position="210"/>
        <end position="258"/>
    </location>
</feature>
<sequence>MRSSEPQEVSVLPESSQQSPHNKDAVLPPLTSQFPQWSRTRKLEIGVFTKPFSRSNEDESSLQRVGKKDVLCLMTRRDMWIGDERAVGWAGDERAVDWAGDERAVGWLGMKELSAGLGMKELSAWLGMKELSVGLGMKELSVGLGMKELSAGLGMKELSAGLGMKELSVGLGMKALSAGSERVTKKVPELAALGRSEGLVVSTATDPLLRVAQLEQNIRFLQEQHQVMLASLHQEVELLRQRNRDLQFQLVFTKGGVTLVQSSPSPPSSEDDGKPKIFLSPKQVNMTPLQVEILERDIAELKGALQEAKTKNLYLSGIVEEQKKKIASMEVNKRELETVGTKIIPKSRSDAQIQAEGFIEESEDQQELIMKLDDAEKVIRRLQRENDDQRRELVSIRSNLSKNIASNGGVGRQLGATSRGGVGHHRSQHQQQTQSQRFPPLHSQSYWHHGQQSQRRTGMEFVSHRHCANSGNTSRLEKETPPDGRLAPTLPNLRNNITPSSYSYTNSNNGHRRGGAGVHYASNGNHYYRGSKEEETERRKYRGGGVGAKGSRESKQ</sequence>
<dbReference type="Pfam" id="PF14916">
    <property type="entry name" value="CCDC92"/>
    <property type="match status" value="1"/>
</dbReference>
<feature type="region of interest" description="Disordered" evidence="3">
    <location>
        <begin position="468"/>
        <end position="556"/>
    </location>
</feature>
<dbReference type="EMBL" id="OE001185">
    <property type="protein sequence ID" value="CAD7456191.1"/>
    <property type="molecule type" value="Genomic_DNA"/>
</dbReference>
<feature type="compositionally biased region" description="Polar residues" evidence="3">
    <location>
        <begin position="1"/>
        <end position="20"/>
    </location>
</feature>
<feature type="compositionally biased region" description="Low complexity" evidence="3">
    <location>
        <begin position="495"/>
        <end position="509"/>
    </location>
</feature>
<proteinExistence type="predicted"/>
<protein>
    <recommendedName>
        <fullName evidence="4">CCDC92/74 N-terminal domain-containing protein</fullName>
    </recommendedName>
</protein>
<evidence type="ECO:0000259" key="4">
    <source>
        <dbReference type="Pfam" id="PF14916"/>
    </source>
</evidence>
<feature type="coiled-coil region" evidence="2">
    <location>
        <begin position="291"/>
        <end position="339"/>
    </location>
</feature>
<accession>A0A7R9FM67</accession>
<evidence type="ECO:0000256" key="3">
    <source>
        <dbReference type="SAM" id="MobiDB-lite"/>
    </source>
</evidence>
<feature type="compositionally biased region" description="Polar residues" evidence="3">
    <location>
        <begin position="442"/>
        <end position="452"/>
    </location>
</feature>
<feature type="region of interest" description="Disordered" evidence="3">
    <location>
        <begin position="404"/>
        <end position="452"/>
    </location>
</feature>
<keyword evidence="1 2" id="KW-0175">Coiled coil</keyword>
<feature type="coiled-coil region" evidence="2">
    <location>
        <begin position="211"/>
        <end position="249"/>
    </location>
</feature>
<feature type="region of interest" description="Disordered" evidence="3">
    <location>
        <begin position="1"/>
        <end position="31"/>
    </location>
</feature>
<feature type="coiled-coil region" evidence="2">
    <location>
        <begin position="365"/>
        <end position="399"/>
    </location>
</feature>
<evidence type="ECO:0000256" key="1">
    <source>
        <dbReference type="ARBA" id="ARBA00023054"/>
    </source>
</evidence>
<name>A0A7R9FM67_9NEOP</name>
<evidence type="ECO:0000313" key="5">
    <source>
        <dbReference type="EMBL" id="CAD7456191.1"/>
    </source>
</evidence>
<dbReference type="InterPro" id="IPR039496">
    <property type="entry name" value="CCDC92/74_N"/>
</dbReference>
<gene>
    <name evidence="5" type="ORF">TTEB3V08_LOCUS4226</name>
</gene>
<dbReference type="PANTHER" id="PTHR14882:SF5">
    <property type="entry name" value="COILED-COIL DOMAIN CONTAINING 74A"/>
    <property type="match status" value="1"/>
</dbReference>
<dbReference type="AlphaFoldDB" id="A0A7R9FM67"/>
<evidence type="ECO:0000256" key="2">
    <source>
        <dbReference type="SAM" id="Coils"/>
    </source>
</evidence>
<organism evidence="5">
    <name type="scientific">Timema tahoe</name>
    <dbReference type="NCBI Taxonomy" id="61484"/>
    <lineage>
        <taxon>Eukaryota</taxon>
        <taxon>Metazoa</taxon>
        <taxon>Ecdysozoa</taxon>
        <taxon>Arthropoda</taxon>
        <taxon>Hexapoda</taxon>
        <taxon>Insecta</taxon>
        <taxon>Pterygota</taxon>
        <taxon>Neoptera</taxon>
        <taxon>Polyneoptera</taxon>
        <taxon>Phasmatodea</taxon>
        <taxon>Timematodea</taxon>
        <taxon>Timematoidea</taxon>
        <taxon>Timematidae</taxon>
        <taxon>Timema</taxon>
    </lineage>
</organism>